<gene>
    <name evidence="2" type="ORF">NOR51B_1920</name>
</gene>
<reference evidence="3" key="1">
    <citation type="journal article" date="2013" name="BMC Microbiol.">
        <title>Taxonomy and evolution of bacteriochlorophyll a-containing members of the OM60/NOR5 clade of marine gammaproteobacteria: description of Luminiphilus syltensis gen. nov., sp. nov., reclassification of Haliea rubra as Pseudohaliea rubra gen. nov., comb. nov., and emendation of Chromatocurvus halotolerans.</title>
        <authorList>
            <person name="Spring S."/>
            <person name="Riedel T."/>
            <person name="Sproer C."/>
            <person name="Yan S."/>
            <person name="Harder J."/>
            <person name="Fuchs B.M."/>
        </authorList>
    </citation>
    <scope>NUCLEOTIDE SEQUENCE [LARGE SCALE GENOMIC DNA]</scope>
    <source>
        <strain evidence="3">NOR51-B</strain>
    </source>
</reference>
<feature type="transmembrane region" description="Helical" evidence="1">
    <location>
        <begin position="117"/>
        <end position="137"/>
    </location>
</feature>
<dbReference type="RefSeq" id="WP_009020716.1">
    <property type="nucleotide sequence ID" value="NZ_DS999411.1"/>
</dbReference>
<keyword evidence="1" id="KW-0472">Membrane</keyword>
<feature type="transmembrane region" description="Helical" evidence="1">
    <location>
        <begin position="215"/>
        <end position="236"/>
    </location>
</feature>
<proteinExistence type="predicted"/>
<feature type="transmembrane region" description="Helical" evidence="1">
    <location>
        <begin position="358"/>
        <end position="373"/>
    </location>
</feature>
<name>B8KVW2_9GAMM</name>
<dbReference type="EMBL" id="DS999411">
    <property type="protein sequence ID" value="EED35972.1"/>
    <property type="molecule type" value="Genomic_DNA"/>
</dbReference>
<dbReference type="HOGENOM" id="CLU_032475_0_0_6"/>
<evidence type="ECO:0000313" key="3">
    <source>
        <dbReference type="Proteomes" id="UP000004699"/>
    </source>
</evidence>
<dbReference type="STRING" id="565045.NOR51B_1920"/>
<keyword evidence="1" id="KW-1133">Transmembrane helix</keyword>
<keyword evidence="1" id="KW-0812">Transmembrane</keyword>
<protein>
    <recommendedName>
        <fullName evidence="4">Glycosyltransferase RgtA/B/C/D-like domain-containing protein</fullName>
    </recommendedName>
</protein>
<dbReference type="eggNOG" id="COG1807">
    <property type="taxonomic scope" value="Bacteria"/>
</dbReference>
<evidence type="ECO:0008006" key="4">
    <source>
        <dbReference type="Google" id="ProtNLM"/>
    </source>
</evidence>
<feature type="transmembrane region" description="Helical" evidence="1">
    <location>
        <begin position="185"/>
        <end position="203"/>
    </location>
</feature>
<feature type="transmembrane region" description="Helical" evidence="1">
    <location>
        <begin position="380"/>
        <end position="397"/>
    </location>
</feature>
<feature type="transmembrane region" description="Helical" evidence="1">
    <location>
        <begin position="12"/>
        <end position="30"/>
    </location>
</feature>
<keyword evidence="3" id="KW-1185">Reference proteome</keyword>
<dbReference type="AlphaFoldDB" id="B8KVW2"/>
<evidence type="ECO:0000313" key="2">
    <source>
        <dbReference type="EMBL" id="EED35972.1"/>
    </source>
</evidence>
<dbReference type="Proteomes" id="UP000004699">
    <property type="component" value="Unassembled WGS sequence"/>
</dbReference>
<dbReference type="OrthoDB" id="8672947at2"/>
<sequence>MVTELLYMSPQTIVAFLIFVLGVTATGGLVHYRRHKEDQFATIPLSIFIGIALWMVLASAIGGLGQFDLVSPLLLSILAIFAFLARRHYVARKESRTPESLNPRAFTMKHQIFKPEWLVSLIVFSYALRAFQSPHYWDDIMYHLPQTLAWWKGGGIVVNEAIRYPLFPMGPAAIAAWWSQSGTLLVGQCLSALAFTAVAFLIFHTARKTLPTLPSILVVIIWTTSMSGTVIATATVDMVLCGMVTGCVYAARCYFTDDDNYFVIIVGLLAGAAFSSKYQAALYLAIPLVAFFFLLRTHPARIYLLASFFLSCGFWYARAFVVSGDPLHPLGASIFGSWGWNIEDMDRQLNQLEGVRDWPPALLLSSLFLPIFWKRLTAEYKYAVVLLYLWFLSWMIVSGYPRYLVPAYPLMAILSAEVFRLIWVKISGYSWSNHFRERLKHGGLLRLSRPVFTAVCILLVLVNAKSAGKWIFVSEDTLIEKYSKRYEGFALLRSTDANITGSDGRTYQIALDNQNLLLGQNVIGDYFGRYRLKDFLEASKKEDGFQPYLAEHNIQNIIVNLELPWSRKFYRRIEQMPFLCELGRNDGAGLLSVAQAGRGCKSYKG</sequence>
<evidence type="ECO:0000256" key="1">
    <source>
        <dbReference type="SAM" id="Phobius"/>
    </source>
</evidence>
<feature type="transmembrane region" description="Helical" evidence="1">
    <location>
        <begin position="302"/>
        <end position="321"/>
    </location>
</feature>
<organism evidence="2 3">
    <name type="scientific">Luminiphilus syltensis NOR5-1B</name>
    <dbReference type="NCBI Taxonomy" id="565045"/>
    <lineage>
        <taxon>Bacteria</taxon>
        <taxon>Pseudomonadati</taxon>
        <taxon>Pseudomonadota</taxon>
        <taxon>Gammaproteobacteria</taxon>
        <taxon>Cellvibrionales</taxon>
        <taxon>Halieaceae</taxon>
        <taxon>Luminiphilus</taxon>
    </lineage>
</organism>
<feature type="transmembrane region" description="Helical" evidence="1">
    <location>
        <begin position="278"/>
        <end position="295"/>
    </location>
</feature>
<feature type="transmembrane region" description="Helical" evidence="1">
    <location>
        <begin position="69"/>
        <end position="86"/>
    </location>
</feature>
<feature type="transmembrane region" description="Helical" evidence="1">
    <location>
        <begin position="42"/>
        <end position="63"/>
    </location>
</feature>
<accession>B8KVW2</accession>